<organism evidence="1 2">
    <name type="scientific">Senna tora</name>
    <dbReference type="NCBI Taxonomy" id="362788"/>
    <lineage>
        <taxon>Eukaryota</taxon>
        <taxon>Viridiplantae</taxon>
        <taxon>Streptophyta</taxon>
        <taxon>Embryophyta</taxon>
        <taxon>Tracheophyta</taxon>
        <taxon>Spermatophyta</taxon>
        <taxon>Magnoliopsida</taxon>
        <taxon>eudicotyledons</taxon>
        <taxon>Gunneridae</taxon>
        <taxon>Pentapetalae</taxon>
        <taxon>rosids</taxon>
        <taxon>fabids</taxon>
        <taxon>Fabales</taxon>
        <taxon>Fabaceae</taxon>
        <taxon>Caesalpinioideae</taxon>
        <taxon>Cassia clade</taxon>
        <taxon>Senna</taxon>
    </lineage>
</organism>
<reference evidence="1" key="1">
    <citation type="submission" date="2020-09" db="EMBL/GenBank/DDBJ databases">
        <title>Genome-Enabled Discovery of Anthraquinone Biosynthesis in Senna tora.</title>
        <authorList>
            <person name="Kang S.-H."/>
            <person name="Pandey R.P."/>
            <person name="Lee C.-M."/>
            <person name="Sim J.-S."/>
            <person name="Jeong J.-T."/>
            <person name="Choi B.-S."/>
            <person name="Jung M."/>
            <person name="Ginzburg D."/>
            <person name="Zhao K."/>
            <person name="Won S.Y."/>
            <person name="Oh T.-J."/>
            <person name="Yu Y."/>
            <person name="Kim N.-H."/>
            <person name="Lee O.R."/>
            <person name="Lee T.-H."/>
            <person name="Bashyal P."/>
            <person name="Kim T.-S."/>
            <person name="Lee W.-H."/>
            <person name="Kawkins C."/>
            <person name="Kim C.-K."/>
            <person name="Kim J.S."/>
            <person name="Ahn B.O."/>
            <person name="Rhee S.Y."/>
            <person name="Sohng J.K."/>
        </authorList>
    </citation>
    <scope>NUCLEOTIDE SEQUENCE</scope>
    <source>
        <tissue evidence="1">Leaf</tissue>
    </source>
</reference>
<proteinExistence type="predicted"/>
<dbReference type="EMBL" id="JAAIUW010000009">
    <property type="protein sequence ID" value="KAF7814903.1"/>
    <property type="molecule type" value="Genomic_DNA"/>
</dbReference>
<comment type="caution">
    <text evidence="1">The sequence shown here is derived from an EMBL/GenBank/DDBJ whole genome shotgun (WGS) entry which is preliminary data.</text>
</comment>
<name>A0A834T475_9FABA</name>
<dbReference type="Proteomes" id="UP000634136">
    <property type="component" value="Unassembled WGS sequence"/>
</dbReference>
<dbReference type="AlphaFoldDB" id="A0A834T475"/>
<protein>
    <submittedName>
        <fullName evidence="1">Uncharacterized protein</fullName>
    </submittedName>
</protein>
<gene>
    <name evidence="1" type="ORF">G2W53_028872</name>
</gene>
<accession>A0A834T475</accession>
<evidence type="ECO:0000313" key="1">
    <source>
        <dbReference type="EMBL" id="KAF7814903.1"/>
    </source>
</evidence>
<evidence type="ECO:0000313" key="2">
    <source>
        <dbReference type="Proteomes" id="UP000634136"/>
    </source>
</evidence>
<sequence length="153" mass="17523">MILPFVKTFYFNVGDLTNGRRYRRHGVDREMAKQGKESREDASQAMEHTELKDIKEKIVNTSRELLALQDHHEVNEVLLLCEKIECIKMVKNIAEEQLSSDVLERINLYKEVLGGEIKERELKDGLFSMDPHFPNEVTVYMAGPSGVADVTSV</sequence>
<keyword evidence="2" id="KW-1185">Reference proteome</keyword>